<evidence type="ECO:0000259" key="1">
    <source>
        <dbReference type="PROSITE" id="PS50943"/>
    </source>
</evidence>
<dbReference type="PANTHER" id="PTHR35010:SF2">
    <property type="entry name" value="BLL4672 PROTEIN"/>
    <property type="match status" value="1"/>
</dbReference>
<gene>
    <name evidence="2" type="ORF">LR394_26380</name>
</gene>
<keyword evidence="3" id="KW-1185">Reference proteome</keyword>
<dbReference type="SUPFAM" id="SSF47413">
    <property type="entry name" value="lambda repressor-like DNA-binding domains"/>
    <property type="match status" value="1"/>
</dbReference>
<evidence type="ECO:0000313" key="3">
    <source>
        <dbReference type="Proteomes" id="UP001138997"/>
    </source>
</evidence>
<sequence length="285" mass="31739">MDHRELGAFLRLHRERLTPEDAGLPATGPRRTPGLRREEVAGLAHISTQHYTRLEQGRGSMPSRQVLAALARALRLDDQQRRHAYALAGEAFSVPPGPPADVPDHIHDLIERLPDTVAVVHDAKYDVLAWNHLAAAVLGDFTALPTGERNLLRYYFLPEVRDRLNGANILHDNHFASHAAGRLRTTVARYPQDQATQHLIQDLRRRSPEFAQHWQAAEVVGVPNHLKTFVHPAVGRLELRCDVLAVPERDQHVVLYTAGPGTPELETLKLLGVIGTQRMDASDLG</sequence>
<comment type="caution">
    <text evidence="2">The sequence shown here is derived from an EMBL/GenBank/DDBJ whole genome shotgun (WGS) entry which is preliminary data.</text>
</comment>
<dbReference type="InterPro" id="IPR001387">
    <property type="entry name" value="Cro/C1-type_HTH"/>
</dbReference>
<dbReference type="Proteomes" id="UP001138997">
    <property type="component" value="Unassembled WGS sequence"/>
</dbReference>
<accession>A0A9X1SW78</accession>
<dbReference type="PANTHER" id="PTHR35010">
    <property type="entry name" value="BLL4672 PROTEIN-RELATED"/>
    <property type="match status" value="1"/>
</dbReference>
<evidence type="ECO:0000313" key="2">
    <source>
        <dbReference type="EMBL" id="MCD5314439.1"/>
    </source>
</evidence>
<dbReference type="Gene3D" id="1.10.260.40">
    <property type="entry name" value="lambda repressor-like DNA-binding domains"/>
    <property type="match status" value="1"/>
</dbReference>
<protein>
    <submittedName>
        <fullName evidence="2">Helix-turn-helix transcriptional regulator</fullName>
    </submittedName>
</protein>
<dbReference type="GO" id="GO:0003677">
    <property type="term" value="F:DNA binding"/>
    <property type="evidence" value="ECO:0007669"/>
    <property type="project" value="InterPro"/>
</dbReference>
<dbReference type="InterPro" id="IPR041413">
    <property type="entry name" value="MLTR_LBD"/>
</dbReference>
<feature type="domain" description="HTH cro/C1-type" evidence="1">
    <location>
        <begin position="34"/>
        <end position="81"/>
    </location>
</feature>
<dbReference type="AlphaFoldDB" id="A0A9X1SW78"/>
<dbReference type="RefSeq" id="WP_231446955.1">
    <property type="nucleotide sequence ID" value="NZ_JAJOMB010000016.1"/>
</dbReference>
<organism evidence="2 3">
    <name type="scientific">Kineosporia babensis</name>
    <dbReference type="NCBI Taxonomy" id="499548"/>
    <lineage>
        <taxon>Bacteria</taxon>
        <taxon>Bacillati</taxon>
        <taxon>Actinomycetota</taxon>
        <taxon>Actinomycetes</taxon>
        <taxon>Kineosporiales</taxon>
        <taxon>Kineosporiaceae</taxon>
        <taxon>Kineosporia</taxon>
    </lineage>
</organism>
<reference evidence="2" key="1">
    <citation type="submission" date="2021-11" db="EMBL/GenBank/DDBJ databases">
        <title>Streptomyces corallinus and Kineosporia corallina sp. nov., two new coral-derived marine actinobacteria.</title>
        <authorList>
            <person name="Buangrab K."/>
            <person name="Sutthacheep M."/>
            <person name="Yeemin T."/>
            <person name="Harunari E."/>
            <person name="Igarashi Y."/>
            <person name="Sripreechasak P."/>
            <person name="Kanchanasin P."/>
            <person name="Tanasupawat S."/>
            <person name="Phongsopitanun W."/>
        </authorList>
    </citation>
    <scope>NUCLEOTIDE SEQUENCE</scope>
    <source>
        <strain evidence="2">JCM 31032</strain>
    </source>
</reference>
<dbReference type="CDD" id="cd00093">
    <property type="entry name" value="HTH_XRE"/>
    <property type="match status" value="1"/>
</dbReference>
<dbReference type="Pfam" id="PF17765">
    <property type="entry name" value="MLTR_LBD"/>
    <property type="match status" value="1"/>
</dbReference>
<dbReference type="SMART" id="SM00530">
    <property type="entry name" value="HTH_XRE"/>
    <property type="match status" value="1"/>
</dbReference>
<proteinExistence type="predicted"/>
<dbReference type="Pfam" id="PF13560">
    <property type="entry name" value="HTH_31"/>
    <property type="match status" value="1"/>
</dbReference>
<dbReference type="EMBL" id="JAJOMB010000016">
    <property type="protein sequence ID" value="MCD5314439.1"/>
    <property type="molecule type" value="Genomic_DNA"/>
</dbReference>
<dbReference type="Gene3D" id="3.30.450.180">
    <property type="match status" value="1"/>
</dbReference>
<name>A0A9X1SW78_9ACTN</name>
<dbReference type="InterPro" id="IPR010982">
    <property type="entry name" value="Lambda_DNA-bd_dom_sf"/>
</dbReference>
<dbReference type="PROSITE" id="PS50943">
    <property type="entry name" value="HTH_CROC1"/>
    <property type="match status" value="1"/>
</dbReference>